<dbReference type="PROSITE" id="PS00092">
    <property type="entry name" value="N6_MTASE"/>
    <property type="match status" value="1"/>
</dbReference>
<organism evidence="7 8">
    <name type="scientific">Siculibacillus lacustris</name>
    <dbReference type="NCBI Taxonomy" id="1549641"/>
    <lineage>
        <taxon>Bacteria</taxon>
        <taxon>Pseudomonadati</taxon>
        <taxon>Pseudomonadota</taxon>
        <taxon>Alphaproteobacteria</taxon>
        <taxon>Hyphomicrobiales</taxon>
        <taxon>Ancalomicrobiaceae</taxon>
        <taxon>Siculibacillus</taxon>
    </lineage>
</organism>
<evidence type="ECO:0000256" key="3">
    <source>
        <dbReference type="ARBA" id="ARBA00022679"/>
    </source>
</evidence>
<protein>
    <recommendedName>
        <fullName evidence="1">site-specific DNA-methyltransferase (adenine-specific)</fullName>
        <ecNumber evidence="1">2.1.1.72</ecNumber>
    </recommendedName>
</protein>
<dbReference type="PANTHER" id="PTHR33841:SF1">
    <property type="entry name" value="DNA METHYLTRANSFERASE A"/>
    <property type="match status" value="1"/>
</dbReference>
<accession>A0A4Q9VEI4</accession>
<dbReference type="InterPro" id="IPR050953">
    <property type="entry name" value="N4_N6_ade-DNA_methylase"/>
</dbReference>
<dbReference type="GO" id="GO:0006304">
    <property type="term" value="P:DNA modification"/>
    <property type="evidence" value="ECO:0007669"/>
    <property type="project" value="InterPro"/>
</dbReference>
<dbReference type="GO" id="GO:0003676">
    <property type="term" value="F:nucleic acid binding"/>
    <property type="evidence" value="ECO:0007669"/>
    <property type="project" value="InterPro"/>
</dbReference>
<name>A0A4Q9VEI4_9HYPH</name>
<dbReference type="Proteomes" id="UP000292781">
    <property type="component" value="Unassembled WGS sequence"/>
</dbReference>
<keyword evidence="4" id="KW-0949">S-adenosyl-L-methionine</keyword>
<dbReference type="GO" id="GO:0009007">
    <property type="term" value="F:site-specific DNA-methyltransferase (adenine-specific) activity"/>
    <property type="evidence" value="ECO:0007669"/>
    <property type="project" value="UniProtKB-EC"/>
</dbReference>
<dbReference type="InterPro" id="IPR029063">
    <property type="entry name" value="SAM-dependent_MTases_sf"/>
</dbReference>
<proteinExistence type="predicted"/>
<evidence type="ECO:0000256" key="1">
    <source>
        <dbReference type="ARBA" id="ARBA00011900"/>
    </source>
</evidence>
<evidence type="ECO:0000256" key="2">
    <source>
        <dbReference type="ARBA" id="ARBA00022603"/>
    </source>
</evidence>
<feature type="domain" description="Type II methyltransferase M.TaqI-like" evidence="6">
    <location>
        <begin position="136"/>
        <end position="224"/>
    </location>
</feature>
<keyword evidence="2 7" id="KW-0489">Methyltransferase</keyword>
<sequence length="848" mass="96771">MPNGAAENRPSKLSGNYRNCCPGISERAVRRLPKTLSGHYRNPQPNVCVLQEAHFTPSEIQEVASVVGKDLFTDELCETLKQFVQAKNFGSLIVPKLRDPAETLRVVEAWDFGSDLLLKVAQERVVAVLRMAEALSPKYHVVVANPPYMGGKGMNEKLSGWLKEDYPSSGSDLMTAFMERCMQLSRRSGYWSMINLPSWMFLSSFEKLRAVLLSDGQVTSLLQCGRGLFGSDFGAVAFCVRNSHPKFGEQGVYRRLFERHVDVRTPEIIRDIFLDDNYGRFRAAHSDFQKIPGAPIVYSASKKLLECFSDLDAVEDAADCRAGLTTGDNVLFQRDWREISIFRFSRNSKSREDAELSKCRWFPCSSGGDFRKWYGNMESVVNWENDGDAICRFSTPDGRLKASPRSREYYFRDGFTWSKISSGKFSPRYLPSGFIFDDTGQSGFVNGQDVDVMEMVSLICSKTSQHFLSYISQTLSFNKGDIEKIPMPKVFPKTGWIAENAIRIARSDWDSRESSWDFGTFPLLEDERRMETIAESYANLRAHWCDVTEEMQRLEEENNRNFIDAYGLGGELVPEVPREEVTLTCNPAYRYRGNGTAAQLEERLRKDTVAEFLHYAVGCMFGRYSLDAPGLILANQGEGLADYLARVPTPSFEPDEDNIIPVLDGEWFADDINERFRRFLRVTFGDNKYKENVAFIESTLGKPIRKWFVRDFYKIHSKMYGNRPIYWMFASPNGTFNALIYMHRYKPDTASILLNDYVREFKRKLEGERERLKSVTISADSRQGEKTKAQKDITALNTQIQEMEAWERDVLLPLAQQRIEIDLDDGVKVNYPKFGKALKAVPGLGEEV</sequence>
<dbReference type="EC" id="2.1.1.72" evidence="1"/>
<evidence type="ECO:0000259" key="6">
    <source>
        <dbReference type="Pfam" id="PF07669"/>
    </source>
</evidence>
<keyword evidence="8" id="KW-1185">Reference proteome</keyword>
<dbReference type="InterPro" id="IPR047939">
    <property type="entry name" value="BREX_1_PglX"/>
</dbReference>
<gene>
    <name evidence="7" type="primary">pglX</name>
    <name evidence="7" type="ORF">EYW49_22135</name>
</gene>
<evidence type="ECO:0000313" key="7">
    <source>
        <dbReference type="EMBL" id="TBW32408.1"/>
    </source>
</evidence>
<dbReference type="AlphaFoldDB" id="A0A4Q9VEI4"/>
<evidence type="ECO:0000313" key="8">
    <source>
        <dbReference type="Proteomes" id="UP000292781"/>
    </source>
</evidence>
<dbReference type="OrthoDB" id="9806213at2"/>
<dbReference type="NCBIfam" id="NF033452">
    <property type="entry name" value="BREX_1_MTaseX"/>
    <property type="match status" value="1"/>
</dbReference>
<reference evidence="7 8" key="1">
    <citation type="submission" date="2019-02" db="EMBL/GenBank/DDBJ databases">
        <title>Siculibacillus lacustris gen. nov., sp. nov., a new rosette-forming bacterium isolated from a freshwater crater lake (Lake St. Ana, Romania).</title>
        <authorList>
            <person name="Felfoldi T."/>
            <person name="Marton Z."/>
            <person name="Szabo A."/>
            <person name="Mentes A."/>
            <person name="Boka K."/>
            <person name="Marialigeti K."/>
            <person name="Mathe I."/>
            <person name="Koncz M."/>
            <person name="Schumann P."/>
            <person name="Toth E."/>
        </authorList>
    </citation>
    <scope>NUCLEOTIDE SEQUENCE [LARGE SCALE GENOMIC DNA]</scope>
    <source>
        <strain evidence="7 8">SA-279</strain>
    </source>
</reference>
<comment type="caution">
    <text evidence="7">The sequence shown here is derived from an EMBL/GenBank/DDBJ whole genome shotgun (WGS) entry which is preliminary data.</text>
</comment>
<dbReference type="Pfam" id="PF07669">
    <property type="entry name" value="Eco57I"/>
    <property type="match status" value="1"/>
</dbReference>
<evidence type="ECO:0000256" key="4">
    <source>
        <dbReference type="ARBA" id="ARBA00022691"/>
    </source>
</evidence>
<keyword evidence="3 7" id="KW-0808">Transferase</keyword>
<evidence type="ECO:0000256" key="5">
    <source>
        <dbReference type="ARBA" id="ARBA00047942"/>
    </source>
</evidence>
<dbReference type="RefSeq" id="WP_131311836.1">
    <property type="nucleotide sequence ID" value="NZ_SJFN01000059.1"/>
</dbReference>
<dbReference type="InterPro" id="IPR002052">
    <property type="entry name" value="DNA_methylase_N6_adenine_CS"/>
</dbReference>
<dbReference type="GO" id="GO:0032259">
    <property type="term" value="P:methylation"/>
    <property type="evidence" value="ECO:0007669"/>
    <property type="project" value="UniProtKB-KW"/>
</dbReference>
<comment type="catalytic activity">
    <reaction evidence="5">
        <text>a 2'-deoxyadenosine in DNA + S-adenosyl-L-methionine = an N(6)-methyl-2'-deoxyadenosine in DNA + S-adenosyl-L-homocysteine + H(+)</text>
        <dbReference type="Rhea" id="RHEA:15197"/>
        <dbReference type="Rhea" id="RHEA-COMP:12418"/>
        <dbReference type="Rhea" id="RHEA-COMP:12419"/>
        <dbReference type="ChEBI" id="CHEBI:15378"/>
        <dbReference type="ChEBI" id="CHEBI:57856"/>
        <dbReference type="ChEBI" id="CHEBI:59789"/>
        <dbReference type="ChEBI" id="CHEBI:90615"/>
        <dbReference type="ChEBI" id="CHEBI:90616"/>
        <dbReference type="EC" id="2.1.1.72"/>
    </reaction>
</comment>
<dbReference type="InterPro" id="IPR011639">
    <property type="entry name" value="MethylTrfase_TaqI-like_dom"/>
</dbReference>
<dbReference type="SUPFAM" id="SSF53335">
    <property type="entry name" value="S-adenosyl-L-methionine-dependent methyltransferases"/>
    <property type="match status" value="1"/>
</dbReference>
<dbReference type="EMBL" id="SJFN01000059">
    <property type="protein sequence ID" value="TBW32408.1"/>
    <property type="molecule type" value="Genomic_DNA"/>
</dbReference>
<dbReference type="Gene3D" id="3.40.50.150">
    <property type="entry name" value="Vaccinia Virus protein VP39"/>
    <property type="match status" value="1"/>
</dbReference>
<dbReference type="PANTHER" id="PTHR33841">
    <property type="entry name" value="DNA METHYLTRANSFERASE YEEA-RELATED"/>
    <property type="match status" value="1"/>
</dbReference>